<keyword evidence="3" id="KW-0804">Transcription</keyword>
<dbReference type="RefSeq" id="WP_085106160.1">
    <property type="nucleotide sequence ID" value="NZ_FXAC01000002.1"/>
</dbReference>
<dbReference type="InterPro" id="IPR001647">
    <property type="entry name" value="HTH_TetR"/>
</dbReference>
<name>A0A1X7CBK7_9MICC</name>
<dbReference type="AlphaFoldDB" id="A0A1X7CBK7"/>
<dbReference type="InterPro" id="IPR009057">
    <property type="entry name" value="Homeodomain-like_sf"/>
</dbReference>
<dbReference type="Pfam" id="PF02909">
    <property type="entry name" value="TetR_C_1"/>
    <property type="match status" value="1"/>
</dbReference>
<dbReference type="SUPFAM" id="SSF46689">
    <property type="entry name" value="Homeodomain-like"/>
    <property type="match status" value="1"/>
</dbReference>
<dbReference type="InterPro" id="IPR036271">
    <property type="entry name" value="Tet_transcr_reg_TetR-rel_C_sf"/>
</dbReference>
<reference evidence="8" key="1">
    <citation type="submission" date="2017-04" db="EMBL/GenBank/DDBJ databases">
        <authorList>
            <person name="Varghese N."/>
            <person name="Submissions S."/>
        </authorList>
    </citation>
    <scope>NUCLEOTIDE SEQUENCE [LARGE SCALE GENOMIC DNA]</scope>
    <source>
        <strain evidence="8">NIO-1021</strain>
    </source>
</reference>
<protein>
    <submittedName>
        <fullName evidence="7">Transcriptional regulator, TetR family</fullName>
    </submittedName>
</protein>
<feature type="domain" description="HTH tetR-type" evidence="6">
    <location>
        <begin position="36"/>
        <end position="96"/>
    </location>
</feature>
<organism evidence="7 8">
    <name type="scientific">Kocuria marina subsp. indica</name>
    <dbReference type="NCBI Taxonomy" id="1049583"/>
    <lineage>
        <taxon>Bacteria</taxon>
        <taxon>Bacillati</taxon>
        <taxon>Actinomycetota</taxon>
        <taxon>Actinomycetes</taxon>
        <taxon>Micrococcales</taxon>
        <taxon>Micrococcaceae</taxon>
        <taxon>Kocuria</taxon>
    </lineage>
</organism>
<evidence type="ECO:0000256" key="4">
    <source>
        <dbReference type="PROSITE-ProRule" id="PRU00335"/>
    </source>
</evidence>
<feature type="region of interest" description="Disordered" evidence="5">
    <location>
        <begin position="1"/>
        <end position="33"/>
    </location>
</feature>
<sequence length="279" mass="29871">MSPSGDGPDDAAREHAPGAPGTGGASGKGTQRRRASLSLETIVDTSIAVLDREGSRRLTLRGLATELNSGVASLYWYTTGKDDLMALVTSEVLGRALGQFHALCGDGEPGPEEFEAFPAPRADPRTSAATAQALEELRCLCLCLFSQMREHPWLAGQLLSTARSEENALRTWECAGQLLQRMELDAEQRFYASLAVANYAFGTGAGIAHRHNRPAAEESARQVHEKLERAGHSGPGMLPVVRAMLGSFGDHDDRSEYIAGLELLLAGIERQTWGGSSTP</sequence>
<gene>
    <name evidence="7" type="ORF">SAMN06296028_102101</name>
</gene>
<keyword evidence="1" id="KW-0805">Transcription regulation</keyword>
<dbReference type="PROSITE" id="PS50977">
    <property type="entry name" value="HTH_TETR_2"/>
    <property type="match status" value="1"/>
</dbReference>
<proteinExistence type="predicted"/>
<dbReference type="Proteomes" id="UP000192929">
    <property type="component" value="Unassembled WGS sequence"/>
</dbReference>
<evidence type="ECO:0000256" key="3">
    <source>
        <dbReference type="ARBA" id="ARBA00023163"/>
    </source>
</evidence>
<dbReference type="Gene3D" id="1.10.10.60">
    <property type="entry name" value="Homeodomain-like"/>
    <property type="match status" value="1"/>
</dbReference>
<accession>A0A1X7CBK7</accession>
<evidence type="ECO:0000256" key="1">
    <source>
        <dbReference type="ARBA" id="ARBA00023015"/>
    </source>
</evidence>
<keyword evidence="2 4" id="KW-0238">DNA-binding</keyword>
<evidence type="ECO:0000313" key="8">
    <source>
        <dbReference type="Proteomes" id="UP000192929"/>
    </source>
</evidence>
<dbReference type="GO" id="GO:0045892">
    <property type="term" value="P:negative regulation of DNA-templated transcription"/>
    <property type="evidence" value="ECO:0007669"/>
    <property type="project" value="InterPro"/>
</dbReference>
<dbReference type="SUPFAM" id="SSF48498">
    <property type="entry name" value="Tetracyclin repressor-like, C-terminal domain"/>
    <property type="match status" value="1"/>
</dbReference>
<dbReference type="EMBL" id="FXAC01000002">
    <property type="protein sequence ID" value="SME93296.1"/>
    <property type="molecule type" value="Genomic_DNA"/>
</dbReference>
<dbReference type="Gene3D" id="1.10.357.10">
    <property type="entry name" value="Tetracycline Repressor, domain 2"/>
    <property type="match status" value="1"/>
</dbReference>
<evidence type="ECO:0000313" key="7">
    <source>
        <dbReference type="EMBL" id="SME93296.1"/>
    </source>
</evidence>
<evidence type="ECO:0000256" key="5">
    <source>
        <dbReference type="SAM" id="MobiDB-lite"/>
    </source>
</evidence>
<dbReference type="GO" id="GO:0003677">
    <property type="term" value="F:DNA binding"/>
    <property type="evidence" value="ECO:0007669"/>
    <property type="project" value="UniProtKB-UniRule"/>
</dbReference>
<evidence type="ECO:0000256" key="2">
    <source>
        <dbReference type="ARBA" id="ARBA00023125"/>
    </source>
</evidence>
<feature type="DNA-binding region" description="H-T-H motif" evidence="4">
    <location>
        <begin position="59"/>
        <end position="78"/>
    </location>
</feature>
<keyword evidence="8" id="KW-1185">Reference proteome</keyword>
<evidence type="ECO:0000259" key="6">
    <source>
        <dbReference type="PROSITE" id="PS50977"/>
    </source>
</evidence>
<dbReference type="InterPro" id="IPR004111">
    <property type="entry name" value="Repressor_TetR_C"/>
</dbReference>